<dbReference type="EMBL" id="JACOPR010000005">
    <property type="protein sequence ID" value="MBC5731142.1"/>
    <property type="molecule type" value="Genomic_DNA"/>
</dbReference>
<proteinExistence type="predicted"/>
<gene>
    <name evidence="1" type="ORF">H8S34_09905</name>
</gene>
<dbReference type="RefSeq" id="WP_186963885.1">
    <property type="nucleotide sequence ID" value="NZ_JACOPR010000005.1"/>
</dbReference>
<dbReference type="Proteomes" id="UP000660021">
    <property type="component" value="Unassembled WGS sequence"/>
</dbReference>
<reference evidence="1 2" key="1">
    <citation type="submission" date="2020-08" db="EMBL/GenBank/DDBJ databases">
        <title>Genome public.</title>
        <authorList>
            <person name="Liu C."/>
            <person name="Sun Q."/>
        </authorList>
    </citation>
    <scope>NUCLEOTIDE SEQUENCE [LARGE SCALE GENOMIC DNA]</scope>
    <source>
        <strain evidence="1 2">New-38</strain>
    </source>
</reference>
<accession>A0ABR7HUF8</accession>
<protein>
    <submittedName>
        <fullName evidence="1">Uncharacterized protein</fullName>
    </submittedName>
</protein>
<evidence type="ECO:0000313" key="2">
    <source>
        <dbReference type="Proteomes" id="UP000660021"/>
    </source>
</evidence>
<sequence length="50" mass="5323">MYAIIDAAKLADVQALADKLAQLPESALLYIAGYAEGRADAAREQKKEAS</sequence>
<evidence type="ECO:0000313" key="1">
    <source>
        <dbReference type="EMBL" id="MBC5731142.1"/>
    </source>
</evidence>
<organism evidence="1 2">
    <name type="scientific">Pseudoflavonifractor hominis</name>
    <dbReference type="NCBI Taxonomy" id="2763059"/>
    <lineage>
        <taxon>Bacteria</taxon>
        <taxon>Bacillati</taxon>
        <taxon>Bacillota</taxon>
        <taxon>Clostridia</taxon>
        <taxon>Eubacteriales</taxon>
        <taxon>Oscillospiraceae</taxon>
        <taxon>Pseudoflavonifractor</taxon>
    </lineage>
</organism>
<name>A0ABR7HUF8_9FIRM</name>
<comment type="caution">
    <text evidence="1">The sequence shown here is derived from an EMBL/GenBank/DDBJ whole genome shotgun (WGS) entry which is preliminary data.</text>
</comment>
<keyword evidence="2" id="KW-1185">Reference proteome</keyword>